<name>A0A0R0LWX1_9MICR</name>
<feature type="region of interest" description="Disordered" evidence="1">
    <location>
        <begin position="152"/>
        <end position="189"/>
    </location>
</feature>
<dbReference type="Proteomes" id="UP000051530">
    <property type="component" value="Unassembled WGS sequence"/>
</dbReference>
<proteinExistence type="predicted"/>
<reference evidence="2 3" key="1">
    <citation type="submission" date="2015-07" db="EMBL/GenBank/DDBJ databases">
        <title>The genome of Pseudoloma neurophilia, a relevant intracellular parasite of the zebrafish.</title>
        <authorList>
            <person name="Ndikumana S."/>
            <person name="Pelin A."/>
            <person name="Sanders J."/>
            <person name="Corradi N."/>
        </authorList>
    </citation>
    <scope>NUCLEOTIDE SEQUENCE [LARGE SCALE GENOMIC DNA]</scope>
    <source>
        <strain evidence="2 3">MK1</strain>
    </source>
</reference>
<keyword evidence="2" id="KW-0808">Transferase</keyword>
<comment type="caution">
    <text evidence="2">The sequence shown here is derived from an EMBL/GenBank/DDBJ whole genome shotgun (WGS) entry which is preliminary data.</text>
</comment>
<gene>
    <name evidence="2" type="ORF">M153_5200001204</name>
</gene>
<protein>
    <submittedName>
        <fullName evidence="2">Putative Histone acetyltransferases subunit 3 protein</fullName>
    </submittedName>
</protein>
<dbReference type="VEuPathDB" id="MicrosporidiaDB:M153_5200001204"/>
<evidence type="ECO:0000256" key="1">
    <source>
        <dbReference type="SAM" id="MobiDB-lite"/>
    </source>
</evidence>
<evidence type="ECO:0000313" key="2">
    <source>
        <dbReference type="EMBL" id="KRH93852.1"/>
    </source>
</evidence>
<sequence length="354" mass="41665">MSQVTEKDNNEIEKKVENFQIDQKNNENGSKEITRCNPDSLLKEKNQIPFETFHLFLKPYFEDISLETYQQLTKIPNYDIDEINTNLFNLKCNNLTDFDIDLDELLISALLSDDEGDFELEKCNISETKLESPLKNLEKEKSETIMKELEKNMADSDLTIEKEESDSLEKENETKIDDQDSNECTDSEIKTPTGQYEYDIVFNRNVGTDRIPNTLFTEYKTFIEKIDLGNLNMEQSPLIDLLKKQIEINSKRREKLKIFLQEKLKHMAIIKILREMDKKIEKHVFKKLKQKRKKKGEENCELVTKLLEDRKIYVERYKTEIAAAYEVLSIKEDIFNDENVDVSHLGIETIDMFP</sequence>
<accession>A0A0R0LWX1</accession>
<dbReference type="OrthoDB" id="10310782at2759"/>
<keyword evidence="3" id="KW-1185">Reference proteome</keyword>
<organism evidence="2 3">
    <name type="scientific">Pseudoloma neurophilia</name>
    <dbReference type="NCBI Taxonomy" id="146866"/>
    <lineage>
        <taxon>Eukaryota</taxon>
        <taxon>Fungi</taxon>
        <taxon>Fungi incertae sedis</taxon>
        <taxon>Microsporidia</taxon>
        <taxon>Pseudoloma</taxon>
    </lineage>
</organism>
<dbReference type="AlphaFoldDB" id="A0A0R0LWX1"/>
<dbReference type="GO" id="GO:0016740">
    <property type="term" value="F:transferase activity"/>
    <property type="evidence" value="ECO:0007669"/>
    <property type="project" value="UniProtKB-KW"/>
</dbReference>
<evidence type="ECO:0000313" key="3">
    <source>
        <dbReference type="Proteomes" id="UP000051530"/>
    </source>
</evidence>
<feature type="compositionally biased region" description="Basic and acidic residues" evidence="1">
    <location>
        <begin position="152"/>
        <end position="178"/>
    </location>
</feature>
<dbReference type="EMBL" id="LGUB01000196">
    <property type="protein sequence ID" value="KRH93852.1"/>
    <property type="molecule type" value="Genomic_DNA"/>
</dbReference>